<keyword evidence="3" id="KW-1185">Reference proteome</keyword>
<feature type="transmembrane region" description="Helical" evidence="1">
    <location>
        <begin position="243"/>
        <end position="268"/>
    </location>
</feature>
<protein>
    <recommendedName>
        <fullName evidence="4">G-protein coupled receptors family 1 profile domain-containing protein</fullName>
    </recommendedName>
</protein>
<reference evidence="2 3" key="1">
    <citation type="journal article" date="2021" name="Elife">
        <title>Chloroplast acquisition without the gene transfer in kleptoplastic sea slugs, Plakobranchus ocellatus.</title>
        <authorList>
            <person name="Maeda T."/>
            <person name="Takahashi S."/>
            <person name="Yoshida T."/>
            <person name="Shimamura S."/>
            <person name="Takaki Y."/>
            <person name="Nagai Y."/>
            <person name="Toyoda A."/>
            <person name="Suzuki Y."/>
            <person name="Arimoto A."/>
            <person name="Ishii H."/>
            <person name="Satoh N."/>
            <person name="Nishiyama T."/>
            <person name="Hasebe M."/>
            <person name="Maruyama T."/>
            <person name="Minagawa J."/>
            <person name="Obokata J."/>
            <person name="Shigenobu S."/>
        </authorList>
    </citation>
    <scope>NUCLEOTIDE SEQUENCE [LARGE SCALE GENOMIC DNA]</scope>
</reference>
<feature type="transmembrane region" description="Helical" evidence="1">
    <location>
        <begin position="30"/>
        <end position="55"/>
    </location>
</feature>
<gene>
    <name evidence="2" type="ORF">ElyMa_004060500</name>
</gene>
<keyword evidence="1" id="KW-0812">Transmembrane</keyword>
<feature type="transmembrane region" description="Helical" evidence="1">
    <location>
        <begin position="67"/>
        <end position="94"/>
    </location>
</feature>
<sequence>MDVPETDPDPYLDVSVLDEVERDMDTVNRIFLAFSSALFGLGTLLNAWFLLAVMTSQPHRTRLRSQLFCNLCVVHFGVSMIKSPVMVFFSKLLLDAAYWSTMCDSLSLTVPLEMVYSFILDWLLVFTITVYLANVLDFDPTRTLGPRVVNAGKVFINILPWVASPALFPLLRDLFPAQDWCIKQVSSNRQKFALVNLMAPSVVCIVTVSVAFVLYCRRINRTSDSGSMWDRIFRHGGEMDSPLPYAVAIGINAACEGAFIFCVFKLALGSTVRMTVMTSSSCVSASRAVLVLLPWILLPDVRERVGTWRPWDSSQEAGTEQFDMDSSDRD</sequence>
<keyword evidence="1" id="KW-1133">Transmembrane helix</keyword>
<keyword evidence="1" id="KW-0472">Membrane</keyword>
<evidence type="ECO:0008006" key="4">
    <source>
        <dbReference type="Google" id="ProtNLM"/>
    </source>
</evidence>
<feature type="transmembrane region" description="Helical" evidence="1">
    <location>
        <begin position="114"/>
        <end position="133"/>
    </location>
</feature>
<proteinExistence type="predicted"/>
<comment type="caution">
    <text evidence="2">The sequence shown here is derived from an EMBL/GenBank/DDBJ whole genome shotgun (WGS) entry which is preliminary data.</text>
</comment>
<accession>A0AAV4G943</accession>
<feature type="transmembrane region" description="Helical" evidence="1">
    <location>
        <begin position="192"/>
        <end position="215"/>
    </location>
</feature>
<dbReference type="AlphaFoldDB" id="A0AAV4G943"/>
<dbReference type="Proteomes" id="UP000762676">
    <property type="component" value="Unassembled WGS sequence"/>
</dbReference>
<evidence type="ECO:0000313" key="3">
    <source>
        <dbReference type="Proteomes" id="UP000762676"/>
    </source>
</evidence>
<name>A0AAV4G943_9GAST</name>
<evidence type="ECO:0000256" key="1">
    <source>
        <dbReference type="SAM" id="Phobius"/>
    </source>
</evidence>
<evidence type="ECO:0000313" key="2">
    <source>
        <dbReference type="EMBL" id="GFR81065.1"/>
    </source>
</evidence>
<organism evidence="2 3">
    <name type="scientific">Elysia marginata</name>
    <dbReference type="NCBI Taxonomy" id="1093978"/>
    <lineage>
        <taxon>Eukaryota</taxon>
        <taxon>Metazoa</taxon>
        <taxon>Spiralia</taxon>
        <taxon>Lophotrochozoa</taxon>
        <taxon>Mollusca</taxon>
        <taxon>Gastropoda</taxon>
        <taxon>Heterobranchia</taxon>
        <taxon>Euthyneura</taxon>
        <taxon>Panpulmonata</taxon>
        <taxon>Sacoglossa</taxon>
        <taxon>Placobranchoidea</taxon>
        <taxon>Plakobranchidae</taxon>
        <taxon>Elysia</taxon>
    </lineage>
</organism>
<dbReference type="EMBL" id="BMAT01008247">
    <property type="protein sequence ID" value="GFR81065.1"/>
    <property type="molecule type" value="Genomic_DNA"/>
</dbReference>